<comment type="caution">
    <text evidence="2">The sequence shown here is derived from an EMBL/GenBank/DDBJ whole genome shotgun (WGS) entry which is preliminary data.</text>
</comment>
<dbReference type="PANTHER" id="PTHR43739">
    <property type="entry name" value="XYLOGLUCANASE (EUROFUNG)"/>
    <property type="match status" value="1"/>
</dbReference>
<dbReference type="InterPro" id="IPR026444">
    <property type="entry name" value="Secre_tail"/>
</dbReference>
<dbReference type="SUPFAM" id="SSF110296">
    <property type="entry name" value="Oligoxyloglucan reducing end-specific cellobiohydrolase"/>
    <property type="match status" value="2"/>
</dbReference>
<dbReference type="PANTHER" id="PTHR43739:SF5">
    <property type="entry name" value="EXO-ALPHA-SIALIDASE"/>
    <property type="match status" value="1"/>
</dbReference>
<dbReference type="Gene3D" id="2.130.10.10">
    <property type="entry name" value="YVTN repeat-like/Quinoprotein amine dehydrogenase"/>
    <property type="match status" value="3"/>
</dbReference>
<dbReference type="Pfam" id="PF18962">
    <property type="entry name" value="Por_Secre_tail"/>
    <property type="match status" value="1"/>
</dbReference>
<dbReference type="InterPro" id="IPR052025">
    <property type="entry name" value="Xyloglucanase_GH74"/>
</dbReference>
<sequence length="885" mass="94155">MNFSTSPKKALLWLASLVVVFAAYFGLHRSSTLPDTMTPEARAKLVQVSEKEREGEEGEYEEEEDKADRPDLALEQDAELTRDPNTLTVPRERLVAAFAYNEAQRAQARLSGGMLSAASWVERGPTNVGGRIRSLLLDPADATGNTLWAGAVGGGLWKSTNAMSTTPSWTNVNGFLSNLAVTAIVADPGTATRYCGTGEGFFNADAIQGAGVWKSTDGGATWSQLAATNNSNFYYIQKMAVHPVTHDVYAATRTGLYRSQNGGGSWTLVLASSRVTDIELAADNTLFVSAGLSAADGIYRSTRGDLGSWTKLNTLAGSGLPTSGYERIELSCAPSDANRVYAVFENTSNGLLNVYRSMDKGTTWEVTSRPGATATNPTFDFTNGQAWYNLISAVAPTDPDLLYVGGLDIYRTKNADTLAASITWEKETGWSLPTTSPYYVHADNHAIIFGATNDIAFFGNDGGVFLSRDASQTNGGNSPTFSSLNRGLNVTQFYAVAAHPTNPNYYLAGAQDNGTQKFTTAGLGTTTVATGGDGGFCFIDQLNPSYQFTSYVYNQYRRSSNGGASFATINISSTVGQFINSCDYDSKLKTLYASYGSGTYLAWLNAHTSGTANATPRSLGTGTGTPTHFTVSKTVRNRVYIGTNSGRILRVDSASTTSPIVSTLRIGSSGTSVSCIAVDPNDETHLLATYSNYGTASVFESIDAGVTWTNVEGSLPDMPVRWALIDPSNRRRAMLATEMGVYTTEQLDGSGTSWTPANNGPVNVRVDMLRMRPDGMVVAATHGRGLFTTDVVLSAKKASAGASNLISNAYPNPFDQQVTMELARPVSGRVQVSLLDVSGRQVMSTAVAASGRSVTVATPAGLAAGVYILKVQAGKETATKRVLHK</sequence>
<dbReference type="Proteomes" id="UP000326380">
    <property type="component" value="Unassembled WGS sequence"/>
</dbReference>
<dbReference type="InterPro" id="IPR015943">
    <property type="entry name" value="WD40/YVTN_repeat-like_dom_sf"/>
</dbReference>
<evidence type="ECO:0000313" key="3">
    <source>
        <dbReference type="Proteomes" id="UP000326380"/>
    </source>
</evidence>
<dbReference type="GO" id="GO:0010411">
    <property type="term" value="P:xyloglucan metabolic process"/>
    <property type="evidence" value="ECO:0007669"/>
    <property type="project" value="TreeGrafter"/>
</dbReference>
<dbReference type="RefSeq" id="WP_151079539.1">
    <property type="nucleotide sequence ID" value="NZ_CP047647.1"/>
</dbReference>
<feature type="compositionally biased region" description="Acidic residues" evidence="1">
    <location>
        <begin position="55"/>
        <end position="65"/>
    </location>
</feature>
<organism evidence="2 3">
    <name type="scientific">Hymenobacter busanensis</name>
    <dbReference type="NCBI Taxonomy" id="2607656"/>
    <lineage>
        <taxon>Bacteria</taxon>
        <taxon>Pseudomonadati</taxon>
        <taxon>Bacteroidota</taxon>
        <taxon>Cytophagia</taxon>
        <taxon>Cytophagales</taxon>
        <taxon>Hymenobacteraceae</taxon>
        <taxon>Hymenobacter</taxon>
    </lineage>
</organism>
<evidence type="ECO:0000313" key="2">
    <source>
        <dbReference type="EMBL" id="KAA9331362.1"/>
    </source>
</evidence>
<reference evidence="2 3" key="1">
    <citation type="submission" date="2019-09" db="EMBL/GenBank/DDBJ databases">
        <title>Genome sequence of Hymenobacter sp. M3.</title>
        <authorList>
            <person name="Srinivasan S."/>
        </authorList>
    </citation>
    <scope>NUCLEOTIDE SEQUENCE [LARGE SCALE GENOMIC DNA]</scope>
    <source>
        <strain evidence="2 3">M3</strain>
    </source>
</reference>
<dbReference type="EMBL" id="VTWU01000005">
    <property type="protein sequence ID" value="KAA9331362.1"/>
    <property type="molecule type" value="Genomic_DNA"/>
</dbReference>
<keyword evidence="3" id="KW-1185">Reference proteome</keyword>
<dbReference type="AlphaFoldDB" id="A0A7L5A0K0"/>
<proteinExistence type="predicted"/>
<protein>
    <submittedName>
        <fullName evidence="2">T9SS type A sorting domain-containing protein</fullName>
    </submittedName>
</protein>
<feature type="region of interest" description="Disordered" evidence="1">
    <location>
        <begin position="46"/>
        <end position="80"/>
    </location>
</feature>
<evidence type="ECO:0000256" key="1">
    <source>
        <dbReference type="SAM" id="MobiDB-lite"/>
    </source>
</evidence>
<dbReference type="NCBIfam" id="TIGR04183">
    <property type="entry name" value="Por_Secre_tail"/>
    <property type="match status" value="1"/>
</dbReference>
<gene>
    <name evidence="2" type="ORF">F0P96_14035</name>
</gene>
<accession>A0A7L5A0K0</accession>
<name>A0A7L5A0K0_9BACT</name>